<gene>
    <name evidence="2" type="ORF">DVS28_a0277</name>
</gene>
<dbReference type="RefSeq" id="WP_164709778.1">
    <property type="nucleotide sequence ID" value="NZ_CP031165.1"/>
</dbReference>
<proteinExistence type="predicted"/>
<accession>A0A346XRY7</accession>
<dbReference type="EMBL" id="CP031165">
    <property type="protein sequence ID" value="AXV04984.1"/>
    <property type="molecule type" value="Genomic_DNA"/>
</dbReference>
<organism evidence="2 3">
    <name type="scientific">Euzebya pacifica</name>
    <dbReference type="NCBI Taxonomy" id="1608957"/>
    <lineage>
        <taxon>Bacteria</taxon>
        <taxon>Bacillati</taxon>
        <taxon>Actinomycetota</taxon>
        <taxon>Nitriliruptoria</taxon>
        <taxon>Euzebyales</taxon>
    </lineage>
</organism>
<dbReference type="Proteomes" id="UP000264006">
    <property type="component" value="Chromosome"/>
</dbReference>
<sequence length="69" mass="7356">MSGADRRAEEQGYYQVDAAPARTRPAQALEVPLSEVCAGKGHKPSATEGMKTCACGERTYEPDPPTGLF</sequence>
<dbReference type="KEGG" id="euz:DVS28_a0277"/>
<evidence type="ECO:0000256" key="1">
    <source>
        <dbReference type="SAM" id="MobiDB-lite"/>
    </source>
</evidence>
<name>A0A346XRY7_9ACTN</name>
<keyword evidence="3" id="KW-1185">Reference proteome</keyword>
<feature type="compositionally biased region" description="Basic and acidic residues" evidence="1">
    <location>
        <begin position="1"/>
        <end position="10"/>
    </location>
</feature>
<protein>
    <submittedName>
        <fullName evidence="2">Uncharacterized protein</fullName>
    </submittedName>
</protein>
<feature type="region of interest" description="Disordered" evidence="1">
    <location>
        <begin position="1"/>
        <end position="24"/>
    </location>
</feature>
<reference evidence="2 3" key="1">
    <citation type="submission" date="2018-09" db="EMBL/GenBank/DDBJ databases">
        <title>Complete genome sequence of Euzebya sp. DY32-46 isolated from seawater of Pacific Ocean.</title>
        <authorList>
            <person name="Xu L."/>
            <person name="Wu Y.-H."/>
            <person name="Xu X.-W."/>
        </authorList>
    </citation>
    <scope>NUCLEOTIDE SEQUENCE [LARGE SCALE GENOMIC DNA]</scope>
    <source>
        <strain evidence="2 3">DY32-46</strain>
    </source>
</reference>
<dbReference type="AlphaFoldDB" id="A0A346XRY7"/>
<evidence type="ECO:0000313" key="2">
    <source>
        <dbReference type="EMBL" id="AXV04984.1"/>
    </source>
</evidence>
<evidence type="ECO:0000313" key="3">
    <source>
        <dbReference type="Proteomes" id="UP000264006"/>
    </source>
</evidence>